<proteinExistence type="predicted"/>
<dbReference type="Proteomes" id="UP000823399">
    <property type="component" value="Unassembled WGS sequence"/>
</dbReference>
<accession>A0A9P7JPL3</accession>
<evidence type="ECO:0000313" key="3">
    <source>
        <dbReference type="Proteomes" id="UP000823399"/>
    </source>
</evidence>
<protein>
    <submittedName>
        <fullName evidence="2">Uncharacterized protein</fullName>
    </submittedName>
</protein>
<dbReference type="RefSeq" id="XP_041288488.1">
    <property type="nucleotide sequence ID" value="XM_041442073.1"/>
</dbReference>
<dbReference type="OrthoDB" id="2655140at2759"/>
<evidence type="ECO:0000256" key="1">
    <source>
        <dbReference type="SAM" id="SignalP"/>
    </source>
</evidence>
<comment type="caution">
    <text evidence="2">The sequence shown here is derived from an EMBL/GenBank/DDBJ whole genome shotgun (WGS) entry which is preliminary data.</text>
</comment>
<feature type="chain" id="PRO_5040506728" evidence="1">
    <location>
        <begin position="25"/>
        <end position="108"/>
    </location>
</feature>
<keyword evidence="3" id="KW-1185">Reference proteome</keyword>
<name>A0A9P7JPL3_9AGAM</name>
<evidence type="ECO:0000313" key="2">
    <source>
        <dbReference type="EMBL" id="KAG2097258.1"/>
    </source>
</evidence>
<organism evidence="2 3">
    <name type="scientific">Suillus discolor</name>
    <dbReference type="NCBI Taxonomy" id="1912936"/>
    <lineage>
        <taxon>Eukaryota</taxon>
        <taxon>Fungi</taxon>
        <taxon>Dikarya</taxon>
        <taxon>Basidiomycota</taxon>
        <taxon>Agaricomycotina</taxon>
        <taxon>Agaricomycetes</taxon>
        <taxon>Agaricomycetidae</taxon>
        <taxon>Boletales</taxon>
        <taxon>Suillineae</taxon>
        <taxon>Suillaceae</taxon>
        <taxon>Suillus</taxon>
    </lineage>
</organism>
<keyword evidence="1" id="KW-0732">Signal</keyword>
<dbReference type="AlphaFoldDB" id="A0A9P7JPL3"/>
<feature type="signal peptide" evidence="1">
    <location>
        <begin position="1"/>
        <end position="24"/>
    </location>
</feature>
<reference evidence="2" key="1">
    <citation type="journal article" date="2020" name="New Phytol.">
        <title>Comparative genomics reveals dynamic genome evolution in host specialist ectomycorrhizal fungi.</title>
        <authorList>
            <person name="Lofgren L.A."/>
            <person name="Nguyen N.H."/>
            <person name="Vilgalys R."/>
            <person name="Ruytinx J."/>
            <person name="Liao H.L."/>
            <person name="Branco S."/>
            <person name="Kuo A."/>
            <person name="LaButti K."/>
            <person name="Lipzen A."/>
            <person name="Andreopoulos W."/>
            <person name="Pangilinan J."/>
            <person name="Riley R."/>
            <person name="Hundley H."/>
            <person name="Na H."/>
            <person name="Barry K."/>
            <person name="Grigoriev I.V."/>
            <person name="Stajich J.E."/>
            <person name="Kennedy P.G."/>
        </authorList>
    </citation>
    <scope>NUCLEOTIDE SEQUENCE</scope>
    <source>
        <strain evidence="2">FC423</strain>
    </source>
</reference>
<dbReference type="EMBL" id="JABBWM010000066">
    <property type="protein sequence ID" value="KAG2097258.1"/>
    <property type="molecule type" value="Genomic_DNA"/>
</dbReference>
<sequence length="108" mass="11706">MLNLEVLALQTLSLILFLPGNTISSDPSDISMDTVLEHITLGEASVPHGYSADESGNLLLDNELESYEQVVDGMELQSMVNGSEEVEAEGRDISGKIKPNIDILYPNT</sequence>
<dbReference type="GeneID" id="64704332"/>
<gene>
    <name evidence="2" type="ORF">F5147DRAFT_778061</name>
</gene>